<accession>A0A0M3IFG8</accession>
<dbReference type="InterPro" id="IPR012292">
    <property type="entry name" value="Globin/Proto"/>
</dbReference>
<protein>
    <submittedName>
        <fullName evidence="3">PHB domain-containing protein</fullName>
    </submittedName>
</protein>
<organism evidence="2 3">
    <name type="scientific">Ascaris lumbricoides</name>
    <name type="common">Giant roundworm</name>
    <dbReference type="NCBI Taxonomy" id="6252"/>
    <lineage>
        <taxon>Eukaryota</taxon>
        <taxon>Metazoa</taxon>
        <taxon>Ecdysozoa</taxon>
        <taxon>Nematoda</taxon>
        <taxon>Chromadorea</taxon>
        <taxon>Rhabditida</taxon>
        <taxon>Spirurina</taxon>
        <taxon>Ascaridomorpha</taxon>
        <taxon>Ascaridoidea</taxon>
        <taxon>Ascarididae</taxon>
        <taxon>Ascaris</taxon>
    </lineage>
</organism>
<keyword evidence="2" id="KW-1185">Reference proteome</keyword>
<proteinExistence type="predicted"/>
<evidence type="ECO:0000313" key="3">
    <source>
        <dbReference type="WBParaSite" id="ALUE_0001695601-mRNA-1"/>
    </source>
</evidence>
<dbReference type="GO" id="GO:0019825">
    <property type="term" value="F:oxygen binding"/>
    <property type="evidence" value="ECO:0007669"/>
    <property type="project" value="InterPro"/>
</dbReference>
<evidence type="ECO:0000313" key="2">
    <source>
        <dbReference type="Proteomes" id="UP000036681"/>
    </source>
</evidence>
<dbReference type="SUPFAM" id="SSF46458">
    <property type="entry name" value="Globin-like"/>
    <property type="match status" value="1"/>
</dbReference>
<dbReference type="WBParaSite" id="ALUE_0001695601-mRNA-1">
    <property type="protein sequence ID" value="ALUE_0001695601-mRNA-1"/>
    <property type="gene ID" value="ALUE_0001695601"/>
</dbReference>
<dbReference type="Proteomes" id="UP000036681">
    <property type="component" value="Unplaced"/>
</dbReference>
<dbReference type="Gene3D" id="1.10.490.10">
    <property type="entry name" value="Globins"/>
    <property type="match status" value="1"/>
</dbReference>
<name>A0A0M3IFG8_ASCLU</name>
<dbReference type="InterPro" id="IPR009050">
    <property type="entry name" value="Globin-like_sf"/>
</dbReference>
<dbReference type="PROSITE" id="PS01033">
    <property type="entry name" value="GLOBIN"/>
    <property type="match status" value="1"/>
</dbReference>
<dbReference type="InterPro" id="IPR000971">
    <property type="entry name" value="Globin"/>
</dbReference>
<dbReference type="AlphaFoldDB" id="A0A0M3IFG8"/>
<evidence type="ECO:0000259" key="1">
    <source>
        <dbReference type="PROSITE" id="PS01033"/>
    </source>
</evidence>
<reference evidence="3" key="1">
    <citation type="submission" date="2017-02" db="UniProtKB">
        <authorList>
            <consortium name="WormBaseParasite"/>
        </authorList>
    </citation>
    <scope>IDENTIFICATION</scope>
</reference>
<feature type="domain" description="Globin" evidence="1">
    <location>
        <begin position="127"/>
        <end position="309"/>
    </location>
</feature>
<sequence length="330" mass="38083">MNYFARQVIVPFRYFAGGRRKSDICETTGLSMHQKAILTARWRQLPQGIVFDLGKRVFGTLFQKDPNLLVVINLEHLQGTDAWRDHVNFHMHAQVLYDDCLCVTELIVSFRYFAGGRRKSDICETTGLSMHQKAILTARWRQLPQGIVFDLGKRVFGTLFQKDPNLLVVINLEHLQGTDAWRDHVNFHMHAQRFTHALSQCMRHLVEPIVAADRLQEFGATYAEMEDSENFNRSRIPHSYWDRLISAMTSTAKEFHENPSQKSRRNSLSVDDALVATNERLDLQIDSANISAWSALATFVSNQIRFGYEMERMLRAELKKLGINDQRKVA</sequence>
<dbReference type="CDD" id="cd01040">
    <property type="entry name" value="Mb-like"/>
    <property type="match status" value="1"/>
</dbReference>
<dbReference type="InterPro" id="IPR044399">
    <property type="entry name" value="Mb-like_M"/>
</dbReference>
<dbReference type="GO" id="GO:0020037">
    <property type="term" value="F:heme binding"/>
    <property type="evidence" value="ECO:0007669"/>
    <property type="project" value="InterPro"/>
</dbReference>